<proteinExistence type="predicted"/>
<dbReference type="AlphaFoldDB" id="A0A444Z1K9"/>
<dbReference type="EMBL" id="SDMP01000015">
    <property type="protein sequence ID" value="RYR08077.1"/>
    <property type="molecule type" value="Genomic_DNA"/>
</dbReference>
<sequence>MCYQPHSLEVQPIPPQRCRATHVRETRGGLIPTHSAALLLHVVVAAPLKRPCSTLTNTASDFSCSGLEASPTETSSNNNKLLESRCSPSYIHDMMRQLTKNNTVEKLAEVDKIGFGFLRLVLDWTVKQAIMVHLAESYDVETRTLIIDFGNICLNAELIGWVFGIPSHGDPFPSLDDKNPVHVAIKKRFKRWTTTELRDLVYGCPMATESDRMEFRRYFILVVLKMFLCPTTQQVILPWHIYPVLDTFDPKRFNWLCKH</sequence>
<dbReference type="PANTHER" id="PTHR34835">
    <property type="entry name" value="OS07G0283600 PROTEIN-RELATED"/>
    <property type="match status" value="1"/>
</dbReference>
<protein>
    <recommendedName>
        <fullName evidence="3">Aminotransferase-like plant mobile domain-containing protein</fullName>
    </recommendedName>
</protein>
<evidence type="ECO:0000313" key="2">
    <source>
        <dbReference type="Proteomes" id="UP000289738"/>
    </source>
</evidence>
<evidence type="ECO:0008006" key="3">
    <source>
        <dbReference type="Google" id="ProtNLM"/>
    </source>
</evidence>
<comment type="caution">
    <text evidence="1">The sequence shown here is derived from an EMBL/GenBank/DDBJ whole genome shotgun (WGS) entry which is preliminary data.</text>
</comment>
<evidence type="ECO:0000313" key="1">
    <source>
        <dbReference type="EMBL" id="RYR08077.1"/>
    </source>
</evidence>
<dbReference type="PANTHER" id="PTHR34835:SF82">
    <property type="entry name" value="OS01G0826651 PROTEIN"/>
    <property type="match status" value="1"/>
</dbReference>
<keyword evidence="2" id="KW-1185">Reference proteome</keyword>
<accession>A0A444Z1K9</accession>
<gene>
    <name evidence="1" type="ORF">Ahy_B05g075625</name>
</gene>
<dbReference type="Proteomes" id="UP000289738">
    <property type="component" value="Chromosome B05"/>
</dbReference>
<name>A0A444Z1K9_ARAHY</name>
<organism evidence="1 2">
    <name type="scientific">Arachis hypogaea</name>
    <name type="common">Peanut</name>
    <dbReference type="NCBI Taxonomy" id="3818"/>
    <lineage>
        <taxon>Eukaryota</taxon>
        <taxon>Viridiplantae</taxon>
        <taxon>Streptophyta</taxon>
        <taxon>Embryophyta</taxon>
        <taxon>Tracheophyta</taxon>
        <taxon>Spermatophyta</taxon>
        <taxon>Magnoliopsida</taxon>
        <taxon>eudicotyledons</taxon>
        <taxon>Gunneridae</taxon>
        <taxon>Pentapetalae</taxon>
        <taxon>rosids</taxon>
        <taxon>fabids</taxon>
        <taxon>Fabales</taxon>
        <taxon>Fabaceae</taxon>
        <taxon>Papilionoideae</taxon>
        <taxon>50 kb inversion clade</taxon>
        <taxon>dalbergioids sensu lato</taxon>
        <taxon>Dalbergieae</taxon>
        <taxon>Pterocarpus clade</taxon>
        <taxon>Arachis</taxon>
    </lineage>
</organism>
<reference evidence="1 2" key="1">
    <citation type="submission" date="2019-01" db="EMBL/GenBank/DDBJ databases">
        <title>Sequencing of cultivated peanut Arachis hypogaea provides insights into genome evolution and oil improvement.</title>
        <authorList>
            <person name="Chen X."/>
        </authorList>
    </citation>
    <scope>NUCLEOTIDE SEQUENCE [LARGE SCALE GENOMIC DNA]</scope>
    <source>
        <strain evidence="2">cv. Fuhuasheng</strain>
        <tissue evidence="1">Leaves</tissue>
    </source>
</reference>